<dbReference type="OrthoDB" id="449453at2759"/>
<sequence>MATASVLPLEACPHLYALGNRAGLEALVHAAQGARNSGPSLLLPRAATRHLRQAEGVEPGDPLCPALFCLGLQPALADLQREFREDLGERILAYFDDATERVLHFVRRFEHHLARHTRLRLVGKTAIWNGAGLAPGGWGELSSATRVWFGDPALEPSSRGILLLGTPFGEPQFLAKLCPTGRRPSSSRCADYRELGDTQVSWLLLLYTAAPRAQFAWRTLPRRLARDFAHAFDTGVLTALSVLLLAEGPSPIRRQLPVLHNLFFVMWAWVACRPPCIRDAPFVNSLVQTLDDWSPVQDLAHASDALAEAGIALPRWVDLPRHGPARATDDADPDDPDVPYRGWQCSAFRVLDDRGSAEHRRAVGPAELAFLDSQFGNLALSPQGGSFGDPATTDFKTEDNQAIGDHFDAALIMSVCPEARSRTRTWGGDSGTSFTADPSSCTFERSTPCPEGRQRRGHPEHHADAHSGIVQEHMAEGAAAAARSLAASLLSLPISNTANLDGEAPLLSDVLNDSSETPPLTSRMG</sequence>
<organism evidence="2 3">
    <name type="scientific">Symbiodinium microadriaticum</name>
    <name type="common">Dinoflagellate</name>
    <name type="synonym">Zooxanthella microadriatica</name>
    <dbReference type="NCBI Taxonomy" id="2951"/>
    <lineage>
        <taxon>Eukaryota</taxon>
        <taxon>Sar</taxon>
        <taxon>Alveolata</taxon>
        <taxon>Dinophyceae</taxon>
        <taxon>Suessiales</taxon>
        <taxon>Symbiodiniaceae</taxon>
        <taxon>Symbiodinium</taxon>
    </lineage>
</organism>
<keyword evidence="3" id="KW-1185">Reference proteome</keyword>
<name>A0A1Q9CKF8_SYMMI</name>
<reference evidence="2 3" key="1">
    <citation type="submission" date="2016-02" db="EMBL/GenBank/DDBJ databases">
        <title>Genome analysis of coral dinoflagellate symbionts highlights evolutionary adaptations to a symbiotic lifestyle.</title>
        <authorList>
            <person name="Aranda M."/>
            <person name="Li Y."/>
            <person name="Liew Y.J."/>
            <person name="Baumgarten S."/>
            <person name="Simakov O."/>
            <person name="Wilson M."/>
            <person name="Piel J."/>
            <person name="Ashoor H."/>
            <person name="Bougouffa S."/>
            <person name="Bajic V.B."/>
            <person name="Ryu T."/>
            <person name="Ravasi T."/>
            <person name="Bayer T."/>
            <person name="Micklem G."/>
            <person name="Kim H."/>
            <person name="Bhak J."/>
            <person name="Lajeunesse T.C."/>
            <person name="Voolstra C.R."/>
        </authorList>
    </citation>
    <scope>NUCLEOTIDE SEQUENCE [LARGE SCALE GENOMIC DNA]</scope>
    <source>
        <strain evidence="2 3">CCMP2467</strain>
    </source>
</reference>
<feature type="region of interest" description="Disordered" evidence="1">
    <location>
        <begin position="423"/>
        <end position="465"/>
    </location>
</feature>
<proteinExistence type="predicted"/>
<feature type="compositionally biased region" description="Polar residues" evidence="1">
    <location>
        <begin position="431"/>
        <end position="445"/>
    </location>
</feature>
<comment type="caution">
    <text evidence="2">The sequence shown here is derived from an EMBL/GenBank/DDBJ whole genome shotgun (WGS) entry which is preliminary data.</text>
</comment>
<gene>
    <name evidence="2" type="ORF">AK812_SmicGene35836</name>
</gene>
<dbReference type="Proteomes" id="UP000186817">
    <property type="component" value="Unassembled WGS sequence"/>
</dbReference>
<evidence type="ECO:0000256" key="1">
    <source>
        <dbReference type="SAM" id="MobiDB-lite"/>
    </source>
</evidence>
<evidence type="ECO:0000313" key="2">
    <source>
        <dbReference type="EMBL" id="OLP83404.1"/>
    </source>
</evidence>
<accession>A0A1Q9CKF8</accession>
<dbReference type="AlphaFoldDB" id="A0A1Q9CKF8"/>
<protein>
    <submittedName>
        <fullName evidence="2">Uncharacterized protein</fullName>
    </submittedName>
</protein>
<evidence type="ECO:0000313" key="3">
    <source>
        <dbReference type="Proteomes" id="UP000186817"/>
    </source>
</evidence>
<dbReference type="EMBL" id="LSRX01001118">
    <property type="protein sequence ID" value="OLP83404.1"/>
    <property type="molecule type" value="Genomic_DNA"/>
</dbReference>